<organism evidence="1 2">
    <name type="scientific">Homarus americanus</name>
    <name type="common">American lobster</name>
    <dbReference type="NCBI Taxonomy" id="6706"/>
    <lineage>
        <taxon>Eukaryota</taxon>
        <taxon>Metazoa</taxon>
        <taxon>Ecdysozoa</taxon>
        <taxon>Arthropoda</taxon>
        <taxon>Crustacea</taxon>
        <taxon>Multicrustacea</taxon>
        <taxon>Malacostraca</taxon>
        <taxon>Eumalacostraca</taxon>
        <taxon>Eucarida</taxon>
        <taxon>Decapoda</taxon>
        <taxon>Pleocyemata</taxon>
        <taxon>Astacidea</taxon>
        <taxon>Nephropoidea</taxon>
        <taxon>Nephropidae</taxon>
        <taxon>Homarus</taxon>
    </lineage>
</organism>
<name>A0A8J5K4T2_HOMAM</name>
<reference evidence="1" key="1">
    <citation type="journal article" date="2021" name="Sci. Adv.">
        <title>The American lobster genome reveals insights on longevity, neural, and immune adaptations.</title>
        <authorList>
            <person name="Polinski J.M."/>
            <person name="Zimin A.V."/>
            <person name="Clark K.F."/>
            <person name="Kohn A.B."/>
            <person name="Sadowski N."/>
            <person name="Timp W."/>
            <person name="Ptitsyn A."/>
            <person name="Khanna P."/>
            <person name="Romanova D.Y."/>
            <person name="Williams P."/>
            <person name="Greenwood S.J."/>
            <person name="Moroz L.L."/>
            <person name="Walt D.R."/>
            <person name="Bodnar A.G."/>
        </authorList>
    </citation>
    <scope>NUCLEOTIDE SEQUENCE</scope>
    <source>
        <strain evidence="1">GMGI-L3</strain>
    </source>
</reference>
<gene>
    <name evidence="1" type="ORF">Hamer_G013044</name>
</gene>
<dbReference type="Proteomes" id="UP000747542">
    <property type="component" value="Unassembled WGS sequence"/>
</dbReference>
<dbReference type="EMBL" id="JAHLQT010021643">
    <property type="protein sequence ID" value="KAG7167568.1"/>
    <property type="molecule type" value="Genomic_DNA"/>
</dbReference>
<comment type="caution">
    <text evidence="1">The sequence shown here is derived from an EMBL/GenBank/DDBJ whole genome shotgun (WGS) entry which is preliminary data.</text>
</comment>
<protein>
    <submittedName>
        <fullName evidence="1">Uncharacterized protein</fullName>
    </submittedName>
</protein>
<keyword evidence="2" id="KW-1185">Reference proteome</keyword>
<proteinExistence type="predicted"/>
<feature type="non-terminal residue" evidence="1">
    <location>
        <position position="1"/>
    </location>
</feature>
<dbReference type="AlphaFoldDB" id="A0A8J5K4T2"/>
<evidence type="ECO:0000313" key="1">
    <source>
        <dbReference type="EMBL" id="KAG7167568.1"/>
    </source>
</evidence>
<accession>A0A8J5K4T2</accession>
<sequence length="148" mass="16212">MADGVDAELRQMSDDSGRRVYKVRGSEVETVHPSTANLIHTSTQSNLARVPPVVVRSQTGVTLMQSAILHTESLMHTQAEPESQVQVQSLSHTQPHIQVQSPLSQIPLQTPLPTLSQSSVINTMAGLVDATQEKMITVKEFMDCVQQQ</sequence>
<evidence type="ECO:0000313" key="2">
    <source>
        <dbReference type="Proteomes" id="UP000747542"/>
    </source>
</evidence>